<name>A0A518GE69_9BACT</name>
<evidence type="ECO:0000256" key="1">
    <source>
        <dbReference type="SAM" id="Phobius"/>
    </source>
</evidence>
<accession>A0A518GE69</accession>
<keyword evidence="1" id="KW-0812">Transmembrane</keyword>
<dbReference type="Proteomes" id="UP000318017">
    <property type="component" value="Chromosome"/>
</dbReference>
<protein>
    <submittedName>
        <fullName evidence="2">Uncharacterized protein</fullName>
    </submittedName>
</protein>
<keyword evidence="1" id="KW-1133">Transmembrane helix</keyword>
<dbReference type="AlphaFoldDB" id="A0A518GE69"/>
<evidence type="ECO:0000313" key="3">
    <source>
        <dbReference type="Proteomes" id="UP000318017"/>
    </source>
</evidence>
<gene>
    <name evidence="2" type="ORF">Q31a_52170</name>
</gene>
<evidence type="ECO:0000313" key="2">
    <source>
        <dbReference type="EMBL" id="QDV26838.1"/>
    </source>
</evidence>
<dbReference type="EMBL" id="CP036298">
    <property type="protein sequence ID" value="QDV26838.1"/>
    <property type="molecule type" value="Genomic_DNA"/>
</dbReference>
<proteinExistence type="predicted"/>
<reference evidence="2 3" key="1">
    <citation type="submission" date="2019-02" db="EMBL/GenBank/DDBJ databases">
        <title>Deep-cultivation of Planctomycetes and their phenomic and genomic characterization uncovers novel biology.</title>
        <authorList>
            <person name="Wiegand S."/>
            <person name="Jogler M."/>
            <person name="Boedeker C."/>
            <person name="Pinto D."/>
            <person name="Vollmers J."/>
            <person name="Rivas-Marin E."/>
            <person name="Kohn T."/>
            <person name="Peeters S.H."/>
            <person name="Heuer A."/>
            <person name="Rast P."/>
            <person name="Oberbeckmann S."/>
            <person name="Bunk B."/>
            <person name="Jeske O."/>
            <person name="Meyerdierks A."/>
            <person name="Storesund J.E."/>
            <person name="Kallscheuer N."/>
            <person name="Luecker S."/>
            <person name="Lage O.M."/>
            <person name="Pohl T."/>
            <person name="Merkel B.J."/>
            <person name="Hornburger P."/>
            <person name="Mueller R.-W."/>
            <person name="Bruemmer F."/>
            <person name="Labrenz M."/>
            <person name="Spormann A.M."/>
            <person name="Op den Camp H."/>
            <person name="Overmann J."/>
            <person name="Amann R."/>
            <person name="Jetten M.S.M."/>
            <person name="Mascher T."/>
            <person name="Medema M.H."/>
            <person name="Devos D.P."/>
            <person name="Kaster A.-K."/>
            <person name="Ovreas L."/>
            <person name="Rohde M."/>
            <person name="Galperin M.Y."/>
            <person name="Jogler C."/>
        </authorList>
    </citation>
    <scope>NUCLEOTIDE SEQUENCE [LARGE SCALE GENOMIC DNA]</scope>
    <source>
        <strain evidence="2 3">Q31a</strain>
    </source>
</reference>
<keyword evidence="1" id="KW-0472">Membrane</keyword>
<sequence>MRMMVNGCVFALARQKNQWVYLRLVERGTAAPRLGACSRMLANWKLSCSCFSMESRQRLYFRMALIFLLTIFLATATLFAQGTRSPRERDFR</sequence>
<organism evidence="2 3">
    <name type="scientific">Aureliella helgolandensis</name>
    <dbReference type="NCBI Taxonomy" id="2527968"/>
    <lineage>
        <taxon>Bacteria</taxon>
        <taxon>Pseudomonadati</taxon>
        <taxon>Planctomycetota</taxon>
        <taxon>Planctomycetia</taxon>
        <taxon>Pirellulales</taxon>
        <taxon>Pirellulaceae</taxon>
        <taxon>Aureliella</taxon>
    </lineage>
</organism>
<dbReference type="KEGG" id="ahel:Q31a_52170"/>
<feature type="transmembrane region" description="Helical" evidence="1">
    <location>
        <begin position="59"/>
        <end position="80"/>
    </location>
</feature>
<keyword evidence="3" id="KW-1185">Reference proteome</keyword>